<keyword evidence="3" id="KW-1185">Reference proteome</keyword>
<protein>
    <submittedName>
        <fullName evidence="2">Uncharacterized protein</fullName>
    </submittedName>
</protein>
<reference evidence="2 3" key="1">
    <citation type="journal article" date="2016" name="Nat. Commun.">
        <title>Extremotolerant tardigrade genome and improved radiotolerance of human cultured cells by tardigrade-unique protein.</title>
        <authorList>
            <person name="Hashimoto T."/>
            <person name="Horikawa D.D."/>
            <person name="Saito Y."/>
            <person name="Kuwahara H."/>
            <person name="Kozuka-Hata H."/>
            <person name="Shin-I T."/>
            <person name="Minakuchi Y."/>
            <person name="Ohishi K."/>
            <person name="Motoyama A."/>
            <person name="Aizu T."/>
            <person name="Enomoto A."/>
            <person name="Kondo K."/>
            <person name="Tanaka S."/>
            <person name="Hara Y."/>
            <person name="Koshikawa S."/>
            <person name="Sagara H."/>
            <person name="Miura T."/>
            <person name="Yokobori S."/>
            <person name="Miyagawa K."/>
            <person name="Suzuki Y."/>
            <person name="Kubo T."/>
            <person name="Oyama M."/>
            <person name="Kohara Y."/>
            <person name="Fujiyama A."/>
            <person name="Arakawa K."/>
            <person name="Katayama T."/>
            <person name="Toyoda A."/>
            <person name="Kunieda T."/>
        </authorList>
    </citation>
    <scope>NUCLEOTIDE SEQUENCE [LARGE SCALE GENOMIC DNA]</scope>
    <source>
        <strain evidence="2 3">YOKOZUNA-1</strain>
    </source>
</reference>
<evidence type="ECO:0000313" key="3">
    <source>
        <dbReference type="Proteomes" id="UP000186922"/>
    </source>
</evidence>
<accession>A0A1D1UFH6</accession>
<organism evidence="2 3">
    <name type="scientific">Ramazzottius varieornatus</name>
    <name type="common">Water bear</name>
    <name type="synonym">Tardigrade</name>
    <dbReference type="NCBI Taxonomy" id="947166"/>
    <lineage>
        <taxon>Eukaryota</taxon>
        <taxon>Metazoa</taxon>
        <taxon>Ecdysozoa</taxon>
        <taxon>Tardigrada</taxon>
        <taxon>Eutardigrada</taxon>
        <taxon>Parachela</taxon>
        <taxon>Hypsibioidea</taxon>
        <taxon>Ramazzottiidae</taxon>
        <taxon>Ramazzottius</taxon>
    </lineage>
</organism>
<feature type="region of interest" description="Disordered" evidence="1">
    <location>
        <begin position="82"/>
        <end position="102"/>
    </location>
</feature>
<dbReference type="Proteomes" id="UP000186922">
    <property type="component" value="Unassembled WGS sequence"/>
</dbReference>
<sequence>MLHQMQRIITIAVLFSIISFGYGVRFKRQGLGAFGPARTTNKPFIDTDETGGIDLIAAALKITSAPAVDQAFAIVGPANVQTVPTTPRPGGPGGTRGPPPQTTTYLGYLAGSPYPFVVGGPPDIPNFGSKWNGPWGYPLGHIQSFRGTGQYIPNYAYYPLSYFGSALVPTAYSVSG</sequence>
<evidence type="ECO:0000313" key="2">
    <source>
        <dbReference type="EMBL" id="GAU88524.1"/>
    </source>
</evidence>
<comment type="caution">
    <text evidence="2">The sequence shown here is derived from an EMBL/GenBank/DDBJ whole genome shotgun (WGS) entry which is preliminary data.</text>
</comment>
<proteinExistence type="predicted"/>
<dbReference type="EMBL" id="BDGG01000001">
    <property type="protein sequence ID" value="GAU88524.1"/>
    <property type="molecule type" value="Genomic_DNA"/>
</dbReference>
<dbReference type="AlphaFoldDB" id="A0A1D1UFH6"/>
<evidence type="ECO:0000256" key="1">
    <source>
        <dbReference type="SAM" id="MobiDB-lite"/>
    </source>
</evidence>
<dbReference type="OrthoDB" id="10064719at2759"/>
<name>A0A1D1UFH6_RAMVA</name>
<gene>
    <name evidence="2" type="primary">RvY_01210-1</name>
    <name evidence="2" type="synonym">RvY_01210.1</name>
    <name evidence="2" type="ORF">RvY_01210</name>
</gene>